<evidence type="ECO:0000256" key="9">
    <source>
        <dbReference type="ARBA" id="ARBA00022840"/>
    </source>
</evidence>
<keyword evidence="9" id="KW-0067">ATP-binding</keyword>
<reference evidence="15 16" key="1">
    <citation type="journal article" date="2019" name="PLoS Negl. Trop. Dis.">
        <title>Whole genome sequencing of Entamoeba nuttalli reveals mammalian host-related molecular signatures and a novel octapeptide-repeat surface protein.</title>
        <authorList>
            <person name="Tanaka M."/>
            <person name="Makiuchi T."/>
            <person name="Komiyama T."/>
            <person name="Shiina T."/>
            <person name="Osaki K."/>
            <person name="Tachibana H."/>
        </authorList>
    </citation>
    <scope>NUCLEOTIDE SEQUENCE [LARGE SCALE GENOMIC DNA]</scope>
    <source>
        <strain evidence="15 16">P19-061405</strain>
    </source>
</reference>
<evidence type="ECO:0000256" key="11">
    <source>
        <dbReference type="ARBA" id="ARBA00022917"/>
    </source>
</evidence>
<comment type="subcellular location">
    <subcellularLocation>
        <location evidence="2">Cytoplasm</location>
    </subcellularLocation>
</comment>
<dbReference type="InterPro" id="IPR004531">
    <property type="entry name" value="Phe-tRNA-synth_IIc_bsu_arc_euk"/>
</dbReference>
<dbReference type="Pfam" id="PF03483">
    <property type="entry name" value="B3_4"/>
    <property type="match status" value="1"/>
</dbReference>
<dbReference type="PROSITE" id="PS51483">
    <property type="entry name" value="B5"/>
    <property type="match status" value="1"/>
</dbReference>
<sequence length="577" mass="65138">MPTISCDSKYLFKLIGKEFSFIAEKEFDEVCFQYGIELDDVVEEEGKTIYKIEVGANRYDLLCVEGIAICLKTFLKMREFPKYTVKSSGIQIHVGKDVEKVRPICMGAVLRGITFTEESYKSFIDFQDKLHLTIGKKRSLVAIGTHDLSTLVPPFRYVAMKPEEIKFEPLKCDHEMTGNEVIEHFSNDLKLKEYVPLLQGKEVYPVFLDSKNIVLSLPPLINGNHSKITLNTHDVFIDITGMDKTKVMMALQTVVTCFSLYTSTPFEIETVEVVGGPMNEFDDKKSIHTPILEEQHMKVSKDYLNQSLGLELKDEEITELLHKMGIQYSNGEAIIPPMRTDVMHPCDIMEDLAISYGFNNLHASNTISRTCGKELLQNKLKDLLADEIAYAGYTEVITFVLMSVADAATNLRRPEEGLIKLKDSKTLEFQTARKSLLSGMMKCLYYNKAYPMPIRMFEVGDTVSLKEGSLTGAVNRQQVCALVCSPTGLMEEIHGLLDKIMFCYGVGYKKARKENGPHYDIVPGNDPAYMEGRRADIMINGVKYGMFGVLHPEVLKNFEVDNPVVALELYLDFPNGI</sequence>
<dbReference type="SUPFAM" id="SSF46955">
    <property type="entry name" value="Putative DNA-binding domain"/>
    <property type="match status" value="2"/>
</dbReference>
<evidence type="ECO:0000256" key="5">
    <source>
        <dbReference type="ARBA" id="ARBA00022490"/>
    </source>
</evidence>
<evidence type="ECO:0000256" key="4">
    <source>
        <dbReference type="ARBA" id="ARBA00012814"/>
    </source>
</evidence>
<keyword evidence="6" id="KW-0436">Ligase</keyword>
<dbReference type="Proteomes" id="UP001628156">
    <property type="component" value="Unassembled WGS sequence"/>
</dbReference>
<dbReference type="InterPro" id="IPR045864">
    <property type="entry name" value="aa-tRNA-synth_II/BPL/LPL"/>
</dbReference>
<evidence type="ECO:0000256" key="12">
    <source>
        <dbReference type="ARBA" id="ARBA00023146"/>
    </source>
</evidence>
<dbReference type="Pfam" id="PF18262">
    <property type="entry name" value="PhetRS_B1"/>
    <property type="match status" value="1"/>
</dbReference>
<dbReference type="InterPro" id="IPR009061">
    <property type="entry name" value="DNA-bd_dom_put_sf"/>
</dbReference>
<dbReference type="Gene3D" id="3.30.930.10">
    <property type="entry name" value="Bira Bifunctional Protein, Domain 2"/>
    <property type="match status" value="1"/>
</dbReference>
<dbReference type="EC" id="6.1.1.20" evidence="4"/>
<evidence type="ECO:0000256" key="13">
    <source>
        <dbReference type="ARBA" id="ARBA00033189"/>
    </source>
</evidence>
<dbReference type="PANTHER" id="PTHR10947:SF0">
    <property type="entry name" value="PHENYLALANINE--TRNA LIGASE BETA SUBUNIT"/>
    <property type="match status" value="1"/>
</dbReference>
<keyword evidence="8" id="KW-0547">Nucleotide-binding</keyword>
<organism evidence="15 16">
    <name type="scientific">Entamoeba nuttalli</name>
    <dbReference type="NCBI Taxonomy" id="412467"/>
    <lineage>
        <taxon>Eukaryota</taxon>
        <taxon>Amoebozoa</taxon>
        <taxon>Evosea</taxon>
        <taxon>Archamoebae</taxon>
        <taxon>Mastigamoebida</taxon>
        <taxon>Entamoebidae</taxon>
        <taxon>Entamoeba</taxon>
    </lineage>
</organism>
<keyword evidence="11" id="KW-0648">Protein biosynthesis</keyword>
<dbReference type="EMBL" id="BAAFRS010000136">
    <property type="protein sequence ID" value="GAB1223183.1"/>
    <property type="molecule type" value="Genomic_DNA"/>
</dbReference>
<evidence type="ECO:0000256" key="1">
    <source>
        <dbReference type="ARBA" id="ARBA00001946"/>
    </source>
</evidence>
<feature type="domain" description="B5" evidence="14">
    <location>
        <begin position="292"/>
        <end position="363"/>
    </location>
</feature>
<comment type="similarity">
    <text evidence="3">Belongs to the phenylalanyl-tRNA synthetase beta subunit family. Type 2 subfamily.</text>
</comment>
<evidence type="ECO:0000259" key="14">
    <source>
        <dbReference type="PROSITE" id="PS51483"/>
    </source>
</evidence>
<keyword evidence="5" id="KW-0963">Cytoplasm</keyword>
<dbReference type="InterPro" id="IPR005146">
    <property type="entry name" value="B3/B4_tRNA-bd"/>
</dbReference>
<keyword evidence="16" id="KW-1185">Reference proteome</keyword>
<keyword evidence="7" id="KW-0479">Metal-binding</keyword>
<dbReference type="Gene3D" id="3.50.40.10">
    <property type="entry name" value="Phenylalanyl-trna Synthetase, Chain B, domain 3"/>
    <property type="match status" value="1"/>
</dbReference>
<keyword evidence="10" id="KW-0460">Magnesium</keyword>
<dbReference type="SMART" id="SM00873">
    <property type="entry name" value="B3_4"/>
    <property type="match status" value="1"/>
</dbReference>
<evidence type="ECO:0000313" key="15">
    <source>
        <dbReference type="EMBL" id="GAB1223183.1"/>
    </source>
</evidence>
<keyword evidence="12" id="KW-0030">Aminoacyl-tRNA synthetase</keyword>
<dbReference type="Pfam" id="PF17759">
    <property type="entry name" value="tRNA_synthFbeta"/>
    <property type="match status" value="1"/>
</dbReference>
<evidence type="ECO:0000313" key="16">
    <source>
        <dbReference type="Proteomes" id="UP001628156"/>
    </source>
</evidence>
<proteinExistence type="inferred from homology"/>
<dbReference type="InterPro" id="IPR040659">
    <property type="entry name" value="PhetRS_B1"/>
</dbReference>
<dbReference type="Gene3D" id="3.30.56.10">
    <property type="match status" value="2"/>
</dbReference>
<evidence type="ECO:0000256" key="7">
    <source>
        <dbReference type="ARBA" id="ARBA00022723"/>
    </source>
</evidence>
<dbReference type="InterPro" id="IPR045060">
    <property type="entry name" value="Phe-tRNA-ligase_IIc_bsu"/>
</dbReference>
<comment type="cofactor">
    <cofactor evidence="1">
        <name>Mg(2+)</name>
        <dbReference type="ChEBI" id="CHEBI:18420"/>
    </cofactor>
</comment>
<protein>
    <recommendedName>
        <fullName evidence="4">phenylalanine--tRNA ligase</fullName>
        <ecNumber evidence="4">6.1.1.20</ecNumber>
    </recommendedName>
    <alternativeName>
        <fullName evidence="13">Phenylalanyl-tRNA synthetase beta subunit</fullName>
    </alternativeName>
</protein>
<accession>A0ABQ0DJZ0</accession>
<dbReference type="InterPro" id="IPR041616">
    <property type="entry name" value="PheRS_beta_core"/>
</dbReference>
<evidence type="ECO:0000256" key="6">
    <source>
        <dbReference type="ARBA" id="ARBA00022598"/>
    </source>
</evidence>
<dbReference type="PANTHER" id="PTHR10947">
    <property type="entry name" value="PHENYLALANYL-TRNA SYNTHETASE BETA CHAIN AND LEUCINE-RICH REPEAT-CONTAINING PROTEIN 47"/>
    <property type="match status" value="1"/>
</dbReference>
<comment type="caution">
    <text evidence="15">The sequence shown here is derived from an EMBL/GenBank/DDBJ whole genome shotgun (WGS) entry which is preliminary data.</text>
</comment>
<name>A0ABQ0DJZ0_9EUKA</name>
<dbReference type="InterPro" id="IPR005147">
    <property type="entry name" value="tRNA_synthase_B5-dom"/>
</dbReference>
<dbReference type="InterPro" id="IPR020825">
    <property type="entry name" value="Phe-tRNA_synthase-like_B3/B4"/>
</dbReference>
<dbReference type="CDD" id="cd00769">
    <property type="entry name" value="PheRS_beta_core"/>
    <property type="match status" value="1"/>
</dbReference>
<gene>
    <name evidence="15" type="ORF">ENUP19_0136G0019</name>
</gene>
<dbReference type="SUPFAM" id="SSF55681">
    <property type="entry name" value="Class II aaRS and biotin synthetases"/>
    <property type="match status" value="1"/>
</dbReference>
<evidence type="ECO:0000256" key="10">
    <source>
        <dbReference type="ARBA" id="ARBA00022842"/>
    </source>
</evidence>
<dbReference type="Pfam" id="PF03484">
    <property type="entry name" value="B5"/>
    <property type="match status" value="1"/>
</dbReference>
<evidence type="ECO:0000256" key="2">
    <source>
        <dbReference type="ARBA" id="ARBA00004496"/>
    </source>
</evidence>
<dbReference type="NCBIfam" id="TIGR00471">
    <property type="entry name" value="pheT_arch"/>
    <property type="match status" value="1"/>
</dbReference>
<dbReference type="SMART" id="SM00874">
    <property type="entry name" value="B5"/>
    <property type="match status" value="1"/>
</dbReference>
<evidence type="ECO:0000256" key="8">
    <source>
        <dbReference type="ARBA" id="ARBA00022741"/>
    </source>
</evidence>
<evidence type="ECO:0000256" key="3">
    <source>
        <dbReference type="ARBA" id="ARBA00007438"/>
    </source>
</evidence>